<organism evidence="2 3">
    <name type="scientific">Candidatus Ornithomonoglobus intestinigallinarum</name>
    <dbReference type="NCBI Taxonomy" id="2840894"/>
    <lineage>
        <taxon>Bacteria</taxon>
        <taxon>Bacillati</taxon>
        <taxon>Bacillota</taxon>
        <taxon>Clostridia</taxon>
        <taxon>Candidatus Ornithomonoglobus</taxon>
    </lineage>
</organism>
<feature type="region of interest" description="Disordered" evidence="1">
    <location>
        <begin position="31"/>
        <end position="106"/>
    </location>
</feature>
<accession>A0A9D1H386</accession>
<reference evidence="2" key="2">
    <citation type="journal article" date="2021" name="PeerJ">
        <title>Extensive microbial diversity within the chicken gut microbiome revealed by metagenomics and culture.</title>
        <authorList>
            <person name="Gilroy R."/>
            <person name="Ravi A."/>
            <person name="Getino M."/>
            <person name="Pursley I."/>
            <person name="Horton D.L."/>
            <person name="Alikhan N.F."/>
            <person name="Baker D."/>
            <person name="Gharbi K."/>
            <person name="Hall N."/>
            <person name="Watson M."/>
            <person name="Adriaenssens E.M."/>
            <person name="Foster-Nyarko E."/>
            <person name="Jarju S."/>
            <person name="Secka A."/>
            <person name="Antonio M."/>
            <person name="Oren A."/>
            <person name="Chaudhuri R.R."/>
            <person name="La Ragione R."/>
            <person name="Hildebrand F."/>
            <person name="Pallen M.J."/>
        </authorList>
    </citation>
    <scope>NUCLEOTIDE SEQUENCE</scope>
    <source>
        <strain evidence="2">CHK181-108</strain>
    </source>
</reference>
<dbReference type="EMBL" id="DVLU01000080">
    <property type="protein sequence ID" value="HIT85807.1"/>
    <property type="molecule type" value="Genomic_DNA"/>
</dbReference>
<name>A0A9D1H386_9FIRM</name>
<dbReference type="Proteomes" id="UP000824165">
    <property type="component" value="Unassembled WGS sequence"/>
</dbReference>
<comment type="caution">
    <text evidence="2">The sequence shown here is derived from an EMBL/GenBank/DDBJ whole genome shotgun (WGS) entry which is preliminary data.</text>
</comment>
<dbReference type="AlphaFoldDB" id="A0A9D1H386"/>
<evidence type="ECO:0000313" key="2">
    <source>
        <dbReference type="EMBL" id="HIT85807.1"/>
    </source>
</evidence>
<evidence type="ECO:0000256" key="1">
    <source>
        <dbReference type="SAM" id="MobiDB-lite"/>
    </source>
</evidence>
<protein>
    <recommendedName>
        <fullName evidence="4">Lipoprotein</fullName>
    </recommendedName>
</protein>
<gene>
    <name evidence="2" type="ORF">IAA60_07885</name>
</gene>
<evidence type="ECO:0008006" key="4">
    <source>
        <dbReference type="Google" id="ProtNLM"/>
    </source>
</evidence>
<evidence type="ECO:0000313" key="3">
    <source>
        <dbReference type="Proteomes" id="UP000824165"/>
    </source>
</evidence>
<sequence>MDKNGFYKKILLIALTAAMCVSVSSCKQEEKKSALREASNSEEQSELLEQAKAQSEAGGASPSPTDESGNAVIGGADGPTDVWVEGESNANEASGESAPAEYAPGTLTDTTYESAYIGVRFTVPDGYSMVYTPDDIAHLNEQLANDANEGQRSMKYEMSVANTDENMQVIVSVDGDKGDYDEITYLSNVAANYENAVNAEINRTPFYATIAGVQYTAMQIKTGQGDILYCVRKNGSDMITFIISYPDGADDKIGNVMNSFQPY</sequence>
<feature type="compositionally biased region" description="Low complexity" evidence="1">
    <location>
        <begin position="37"/>
        <end position="54"/>
    </location>
</feature>
<proteinExistence type="predicted"/>
<dbReference type="PROSITE" id="PS51257">
    <property type="entry name" value="PROKAR_LIPOPROTEIN"/>
    <property type="match status" value="1"/>
</dbReference>
<reference evidence="2" key="1">
    <citation type="submission" date="2020-10" db="EMBL/GenBank/DDBJ databases">
        <authorList>
            <person name="Gilroy R."/>
        </authorList>
    </citation>
    <scope>NUCLEOTIDE SEQUENCE</scope>
    <source>
        <strain evidence="2">CHK181-108</strain>
    </source>
</reference>